<comment type="similarity">
    <text evidence="1">Belongs to the CAF1 family.</text>
</comment>
<evidence type="ECO:0000313" key="3">
    <source>
        <dbReference type="Proteomes" id="UP000829354"/>
    </source>
</evidence>
<protein>
    <submittedName>
        <fullName evidence="2">Uncharacterized protein</fullName>
    </submittedName>
</protein>
<dbReference type="AlphaFoldDB" id="A0AAE9F3F2"/>
<dbReference type="EMBL" id="CP092624">
    <property type="protein sequence ID" value="UMM34424.1"/>
    <property type="molecule type" value="Genomic_DNA"/>
</dbReference>
<dbReference type="Pfam" id="PF04857">
    <property type="entry name" value="CAF1"/>
    <property type="match status" value="1"/>
</dbReference>
<accession>A0AAE9F3F2</accession>
<reference evidence="2 3" key="1">
    <citation type="submission" date="2022-04" db="EMBL/GenBank/DDBJ databases">
        <title>Chromosome-level reference genomes for two strains of Caenorhabditis briggsae: an improved platform for comparative genomics.</title>
        <authorList>
            <person name="Stevens L."/>
            <person name="Andersen E."/>
        </authorList>
    </citation>
    <scope>NUCLEOTIDE SEQUENCE [LARGE SCALE GENOMIC DNA]</scope>
    <source>
        <strain evidence="2">VX34</strain>
        <tissue evidence="2">Whole-organism</tissue>
    </source>
</reference>
<dbReference type="Gene3D" id="3.30.420.10">
    <property type="entry name" value="Ribonuclease H-like superfamily/Ribonuclease H"/>
    <property type="match status" value="2"/>
</dbReference>
<dbReference type="InterPro" id="IPR006941">
    <property type="entry name" value="RNase_CAF1"/>
</dbReference>
<dbReference type="InterPro" id="IPR051181">
    <property type="entry name" value="CAF1_poly(A)_ribonucleases"/>
</dbReference>
<dbReference type="InterPro" id="IPR036397">
    <property type="entry name" value="RNaseH_sf"/>
</dbReference>
<sequence length="585" mass="67678">MFAKRIVLPRWYIVDGFLKGMVIIKDSNFLELAPQLRKTLLQSDFVSIDFEFLGLDTTAISLHDTAEKRYEILRANVIKYRPCQLGLSFFKQKSNKGYKADSYSIPLCQRFGASDTSISVNSLRFLLENNFDLNQVITDGVEFCTRAEIKKFEEALSKGTALSYISKDKQMKVEQLKVMLHEKCFRVKAEMITHTTEEPSQDCRLIINSDKPVSLKMPAGLCSVETYIAIHDITNSFPHLLFSLNEKDKSLDVTMLPETMTETENKKQTRMRCTESFEGISAILEAAMMMRKVIVGHNSLLDAMYMYHYFFSSLPLKYRNFKREFNSLFPKVIDTKILAQVIRIDLPGVGDSLERLGDYFGTEKSNKTVPPELRGYIGPWMNPLDDDSENYYHNAGFDSYITGEVFLKLAHTYINRRNGFKNESIEFKRIIQYLEAPIQNRLPFQLMDMGCCHLAGEDSKGCRPDVITIVRRDLRPIGEEEFKHQEKILSSLMATYQFDIEWSKDRKELLLATNTPGSYAFLCEKFSKNDNLSPLDELEAGKKWTFEQRQTSWRSFKDASMGVVDFMNRRWSRQQVEKMEKAILN</sequence>
<proteinExistence type="inferred from homology"/>
<dbReference type="Proteomes" id="UP000829354">
    <property type="component" value="Chromosome V"/>
</dbReference>
<gene>
    <name evidence="2" type="ORF">L5515_007508</name>
</gene>
<dbReference type="InterPro" id="IPR012337">
    <property type="entry name" value="RNaseH-like_sf"/>
</dbReference>
<dbReference type="FunFam" id="3.30.420.10:FF:000274">
    <property type="entry name" value="3'-5' exoribonuclease parn-1"/>
    <property type="match status" value="1"/>
</dbReference>
<name>A0AAE9F3F2_CAEBR</name>
<dbReference type="SUPFAM" id="SSF53098">
    <property type="entry name" value="Ribonuclease H-like"/>
    <property type="match status" value="1"/>
</dbReference>
<evidence type="ECO:0000256" key="1">
    <source>
        <dbReference type="ARBA" id="ARBA00008372"/>
    </source>
</evidence>
<keyword evidence="3" id="KW-1185">Reference proteome</keyword>
<organism evidence="2 3">
    <name type="scientific">Caenorhabditis briggsae</name>
    <dbReference type="NCBI Taxonomy" id="6238"/>
    <lineage>
        <taxon>Eukaryota</taxon>
        <taxon>Metazoa</taxon>
        <taxon>Ecdysozoa</taxon>
        <taxon>Nematoda</taxon>
        <taxon>Chromadorea</taxon>
        <taxon>Rhabditida</taxon>
        <taxon>Rhabditina</taxon>
        <taxon>Rhabditomorpha</taxon>
        <taxon>Rhabditoidea</taxon>
        <taxon>Rhabditidae</taxon>
        <taxon>Peloderinae</taxon>
        <taxon>Caenorhabditis</taxon>
    </lineage>
</organism>
<evidence type="ECO:0000313" key="2">
    <source>
        <dbReference type="EMBL" id="UMM34424.1"/>
    </source>
</evidence>
<dbReference type="GO" id="GO:0003676">
    <property type="term" value="F:nucleic acid binding"/>
    <property type="evidence" value="ECO:0007669"/>
    <property type="project" value="InterPro"/>
</dbReference>
<dbReference type="PANTHER" id="PTHR15092:SF22">
    <property type="entry name" value="POLY(A)-SPECIFIC RIBONUCLEASE PNLDC1"/>
    <property type="match status" value="1"/>
</dbReference>
<dbReference type="FunFam" id="3.30.420.10:FF:000266">
    <property type="entry name" value="3'-5' exoribonuclease parn-1"/>
    <property type="match status" value="1"/>
</dbReference>
<dbReference type="PANTHER" id="PTHR15092">
    <property type="entry name" value="POLY A -SPECIFIC RIBONUCLEASE/TARGET OF EGR1, MEMBER 1"/>
    <property type="match status" value="1"/>
</dbReference>